<feature type="transmembrane region" description="Helical" evidence="1">
    <location>
        <begin position="46"/>
        <end position="72"/>
    </location>
</feature>
<sequence length="166" mass="18843">MSILFLWLTRGSVLDYIAPQLRYMLVILPKYYYELPWLAENHPEQVALYTCLSFSLITFTVVKTLLFSVYIISSQLSREIIVADLKNFFKTDLVYLLTFVVLIILIPLPIYGAGASTTVVGNAYSLTFFNILFLKMLSGGISSTVLLAKRIKRPNRSDQVEVTSND</sequence>
<organism evidence="2 3">
    <name type="scientific">Rhizobium leguminosarum bv. trifolii (strain WSM1325)</name>
    <dbReference type="NCBI Taxonomy" id="395491"/>
    <lineage>
        <taxon>Bacteria</taxon>
        <taxon>Pseudomonadati</taxon>
        <taxon>Pseudomonadota</taxon>
        <taxon>Alphaproteobacteria</taxon>
        <taxon>Hyphomicrobiales</taxon>
        <taxon>Rhizobiaceae</taxon>
        <taxon>Rhizobium/Agrobacterium group</taxon>
        <taxon>Rhizobium</taxon>
    </lineage>
</organism>
<keyword evidence="1" id="KW-0812">Transmembrane</keyword>
<feature type="transmembrane region" description="Helical" evidence="1">
    <location>
        <begin position="123"/>
        <end position="148"/>
    </location>
</feature>
<feature type="transmembrane region" description="Helical" evidence="1">
    <location>
        <begin position="93"/>
        <end position="111"/>
    </location>
</feature>
<evidence type="ECO:0000313" key="2">
    <source>
        <dbReference type="EMBL" id="ACS60029.1"/>
    </source>
</evidence>
<evidence type="ECO:0000313" key="3">
    <source>
        <dbReference type="Proteomes" id="UP000002256"/>
    </source>
</evidence>
<dbReference type="HOGENOM" id="CLU_1342343_0_0_5"/>
<accession>C6B7H1</accession>
<keyword evidence="1" id="KW-0472">Membrane</keyword>
<gene>
    <name evidence="2" type="ordered locus">Rleg_7009</name>
</gene>
<dbReference type="Proteomes" id="UP000002256">
    <property type="component" value="Plasmid pR132502"/>
</dbReference>
<evidence type="ECO:0000256" key="1">
    <source>
        <dbReference type="SAM" id="Phobius"/>
    </source>
</evidence>
<dbReference type="EMBL" id="CP001624">
    <property type="protein sequence ID" value="ACS60029.1"/>
    <property type="molecule type" value="Genomic_DNA"/>
</dbReference>
<keyword evidence="2" id="KW-0614">Plasmid</keyword>
<dbReference type="OrthoDB" id="8401274at2"/>
<geneLocation type="plasmid" evidence="2 3">
    <name>pR132502</name>
</geneLocation>
<reference evidence="2 3" key="1">
    <citation type="journal article" date="2010" name="Stand. Genomic Sci.">
        <title>Complete genome sequence of Rhizobium leguminosarum bv. trifolii strain WSM1325, an effective microsymbiont of annual Mediterranean clovers.</title>
        <authorList>
            <person name="Reeve W."/>
            <person name="O'Hara G."/>
            <person name="Chain P."/>
            <person name="Ardley J."/>
            <person name="Brau L."/>
            <person name="Nandesena K."/>
            <person name="Tiwari R."/>
            <person name="Copeland A."/>
            <person name="Nolan M."/>
            <person name="Han C."/>
            <person name="Brettin T."/>
            <person name="Land M."/>
            <person name="Ovchinikova G."/>
            <person name="Ivanova N."/>
            <person name="Mavromatis K."/>
            <person name="Markowitz V."/>
            <person name="Kyrpides N."/>
            <person name="Melino V."/>
            <person name="Denton M."/>
            <person name="Yates R."/>
            <person name="Howieson J."/>
        </authorList>
    </citation>
    <scope>NUCLEOTIDE SEQUENCE [LARGE SCALE GENOMIC DNA]</scope>
    <source>
        <strain evidence="2 3">WSM1325</strain>
        <plasmid evidence="3">Plasmid pR132502</plasmid>
    </source>
</reference>
<keyword evidence="1" id="KW-1133">Transmembrane helix</keyword>
<evidence type="ECO:0008006" key="4">
    <source>
        <dbReference type="Google" id="ProtNLM"/>
    </source>
</evidence>
<dbReference type="KEGG" id="rlg:Rleg_7009"/>
<name>C6B7H1_RHILS</name>
<proteinExistence type="predicted"/>
<dbReference type="AlphaFoldDB" id="C6B7H1"/>
<protein>
    <recommendedName>
        <fullName evidence="4">Transmembrane protein</fullName>
    </recommendedName>
</protein>